<dbReference type="Proteomes" id="UP000001918">
    <property type="component" value="Chromosome"/>
</dbReference>
<evidence type="ECO:0000313" key="1">
    <source>
        <dbReference type="EMBL" id="ACY95783.1"/>
    </source>
</evidence>
<reference evidence="1 2" key="1">
    <citation type="journal article" date="2011" name="Stand. Genomic Sci.">
        <title>Complete genome sequence of Thermomonospora curvata type strain (B9).</title>
        <authorList>
            <person name="Chertkov O."/>
            <person name="Sikorski J."/>
            <person name="Nolan M."/>
            <person name="Lapidus A."/>
            <person name="Lucas S."/>
            <person name="Del Rio T.G."/>
            <person name="Tice H."/>
            <person name="Cheng J.F."/>
            <person name="Goodwin L."/>
            <person name="Pitluck S."/>
            <person name="Liolios K."/>
            <person name="Ivanova N."/>
            <person name="Mavromatis K."/>
            <person name="Mikhailova N."/>
            <person name="Ovchinnikova G."/>
            <person name="Pati A."/>
            <person name="Chen A."/>
            <person name="Palaniappan K."/>
            <person name="Djao O.D."/>
            <person name="Land M."/>
            <person name="Hauser L."/>
            <person name="Chang Y.J."/>
            <person name="Jeffries C.D."/>
            <person name="Brettin T."/>
            <person name="Han C."/>
            <person name="Detter J.C."/>
            <person name="Rohde M."/>
            <person name="Goker M."/>
            <person name="Woyke T."/>
            <person name="Bristow J."/>
            <person name="Eisen J.A."/>
            <person name="Markowitz V."/>
            <person name="Hugenholtz P."/>
            <person name="Klenk H.P."/>
            <person name="Kyrpides N.C."/>
        </authorList>
    </citation>
    <scope>NUCLEOTIDE SEQUENCE [LARGE SCALE GENOMIC DNA]</scope>
    <source>
        <strain evidence="2">ATCC 19995 / DSM 43183 / JCM 3096 / KCTC 9072 / NBRC 15933 / NCIMB 10081 / Henssen B9</strain>
    </source>
</reference>
<proteinExistence type="predicted"/>
<dbReference type="AlphaFoldDB" id="D1AEG7"/>
<gene>
    <name evidence="1" type="ordered locus">Tcur_0178</name>
</gene>
<dbReference type="HOGENOM" id="CLU_2774569_0_0_11"/>
<keyword evidence="2" id="KW-1185">Reference proteome</keyword>
<dbReference type="EMBL" id="CP001738">
    <property type="protein sequence ID" value="ACY95783.1"/>
    <property type="molecule type" value="Genomic_DNA"/>
</dbReference>
<accession>D1AEG7</accession>
<sequence length="69" mass="7603">MSGFWCDGEWRRKELISTVGRWLNSAIGLQGISLDSSRGVDCFGWAAKAMNVSAEDFPAFACWSDQIGL</sequence>
<name>D1AEG7_THECD</name>
<dbReference type="KEGG" id="tcu:Tcur_0178"/>
<organism evidence="1 2">
    <name type="scientific">Thermomonospora curvata (strain ATCC 19995 / DSM 43183 / JCM 3096 / KCTC 9072 / NBRC 15933 / NCIMB 10081 / Henssen B9)</name>
    <dbReference type="NCBI Taxonomy" id="471852"/>
    <lineage>
        <taxon>Bacteria</taxon>
        <taxon>Bacillati</taxon>
        <taxon>Actinomycetota</taxon>
        <taxon>Actinomycetes</taxon>
        <taxon>Streptosporangiales</taxon>
        <taxon>Thermomonosporaceae</taxon>
        <taxon>Thermomonospora</taxon>
    </lineage>
</organism>
<protein>
    <submittedName>
        <fullName evidence="1">Uncharacterized protein</fullName>
    </submittedName>
</protein>
<evidence type="ECO:0000313" key="2">
    <source>
        <dbReference type="Proteomes" id="UP000001918"/>
    </source>
</evidence>